<organism evidence="1 2">
    <name type="scientific">Pristionchus fissidentatus</name>
    <dbReference type="NCBI Taxonomy" id="1538716"/>
    <lineage>
        <taxon>Eukaryota</taxon>
        <taxon>Metazoa</taxon>
        <taxon>Ecdysozoa</taxon>
        <taxon>Nematoda</taxon>
        <taxon>Chromadorea</taxon>
        <taxon>Rhabditida</taxon>
        <taxon>Rhabditina</taxon>
        <taxon>Diplogasteromorpha</taxon>
        <taxon>Diplogasteroidea</taxon>
        <taxon>Neodiplogasteridae</taxon>
        <taxon>Pristionchus</taxon>
    </lineage>
</organism>
<feature type="non-terminal residue" evidence="1">
    <location>
        <position position="130"/>
    </location>
</feature>
<gene>
    <name evidence="1" type="ORF">PFISCL1PPCAC_26886</name>
</gene>
<evidence type="ECO:0000313" key="1">
    <source>
        <dbReference type="EMBL" id="GMT35589.1"/>
    </source>
</evidence>
<evidence type="ECO:0000313" key="2">
    <source>
        <dbReference type="Proteomes" id="UP001432322"/>
    </source>
</evidence>
<keyword evidence="2" id="KW-1185">Reference proteome</keyword>
<sequence>MNEDNDVVEVMSPFGSFVRRLLSLTSCDLEEILSHDVSSCTNRCDLLIRFVCPFCRWLSAPSQNFHVGSRLLKEDSHSLRERTRICLAFELGGNVHSRLMSRVGVIGVESLLECTVSRHLTLTLVELLQL</sequence>
<dbReference type="Proteomes" id="UP001432322">
    <property type="component" value="Unassembled WGS sequence"/>
</dbReference>
<proteinExistence type="predicted"/>
<dbReference type="AlphaFoldDB" id="A0AAV5X1F6"/>
<protein>
    <submittedName>
        <fullName evidence="1">Uncharacterized protein</fullName>
    </submittedName>
</protein>
<dbReference type="EMBL" id="BTSY01000007">
    <property type="protein sequence ID" value="GMT35589.1"/>
    <property type="molecule type" value="Genomic_DNA"/>
</dbReference>
<name>A0AAV5X1F6_9BILA</name>
<comment type="caution">
    <text evidence="1">The sequence shown here is derived from an EMBL/GenBank/DDBJ whole genome shotgun (WGS) entry which is preliminary data.</text>
</comment>
<accession>A0AAV5X1F6</accession>
<reference evidence="1" key="1">
    <citation type="submission" date="2023-10" db="EMBL/GenBank/DDBJ databases">
        <title>Genome assembly of Pristionchus species.</title>
        <authorList>
            <person name="Yoshida K."/>
            <person name="Sommer R.J."/>
        </authorList>
    </citation>
    <scope>NUCLEOTIDE SEQUENCE</scope>
    <source>
        <strain evidence="1">RS5133</strain>
    </source>
</reference>